<evidence type="ECO:0000313" key="5">
    <source>
        <dbReference type="Proteomes" id="UP000294599"/>
    </source>
</evidence>
<evidence type="ECO:0000256" key="1">
    <source>
        <dbReference type="ARBA" id="ARBA00006499"/>
    </source>
</evidence>
<name>A0A4R3LLX5_9GAMM</name>
<comment type="caution">
    <text evidence="4">The sequence shown here is derived from an EMBL/GenBank/DDBJ whole genome shotgun (WGS) entry which is preliminary data.</text>
</comment>
<dbReference type="GO" id="GO:0016787">
    <property type="term" value="F:hydrolase activity"/>
    <property type="evidence" value="ECO:0007669"/>
    <property type="project" value="UniProtKB-KW"/>
</dbReference>
<dbReference type="RefSeq" id="WP_123522491.1">
    <property type="nucleotide sequence ID" value="NZ_JBHLWF010000032.1"/>
</dbReference>
<evidence type="ECO:0000259" key="3">
    <source>
        <dbReference type="Pfam" id="PF02230"/>
    </source>
</evidence>
<sequence>MTLPCVTKETGPAPAASIIWLHGLGADGHDFEPIVPELVDPSWPAVRFIFPHAPVRPVTLNMGMPMRAWYDIRALSLDERADEAGVRASLEQIEALIGAENERGIPSDRIILIGFSQGGVMALQAGLRHPRTLAGIAGLSCYLPMAEALGAERSEANARAPLLLMHGSQDPVVPAALGDHARRTLEGWGYAVQWHSYPMQHQVCLEQIADLRAWFGERLRALPGA</sequence>
<reference evidence="4 5" key="1">
    <citation type="submission" date="2019-03" db="EMBL/GenBank/DDBJ databases">
        <title>Genomic Encyclopedia of Type Strains, Phase IV (KMG-IV): sequencing the most valuable type-strain genomes for metagenomic binning, comparative biology and taxonomic classification.</title>
        <authorList>
            <person name="Goeker M."/>
        </authorList>
    </citation>
    <scope>NUCLEOTIDE SEQUENCE [LARGE SCALE GENOMIC DNA]</scope>
    <source>
        <strain evidence="4 5">DSM 21944</strain>
    </source>
</reference>
<dbReference type="OrthoDB" id="9801763at2"/>
<keyword evidence="5" id="KW-1185">Reference proteome</keyword>
<evidence type="ECO:0000313" key="4">
    <source>
        <dbReference type="EMBL" id="TCS98816.1"/>
    </source>
</evidence>
<dbReference type="PANTHER" id="PTHR10655:SF17">
    <property type="entry name" value="LYSOPHOSPHOLIPASE-LIKE PROTEIN 1"/>
    <property type="match status" value="1"/>
</dbReference>
<keyword evidence="2" id="KW-0378">Hydrolase</keyword>
<dbReference type="Pfam" id="PF02230">
    <property type="entry name" value="Abhydrolase_2"/>
    <property type="match status" value="1"/>
</dbReference>
<dbReference type="EMBL" id="SMAF01000007">
    <property type="protein sequence ID" value="TCS98816.1"/>
    <property type="molecule type" value="Genomic_DNA"/>
</dbReference>
<dbReference type="Proteomes" id="UP000294599">
    <property type="component" value="Unassembled WGS sequence"/>
</dbReference>
<dbReference type="InterPro" id="IPR029058">
    <property type="entry name" value="AB_hydrolase_fold"/>
</dbReference>
<evidence type="ECO:0000256" key="2">
    <source>
        <dbReference type="ARBA" id="ARBA00022801"/>
    </source>
</evidence>
<comment type="similarity">
    <text evidence="1">Belongs to the AB hydrolase superfamily. AB hydrolase 2 family.</text>
</comment>
<accession>A0A4R3LLX5</accession>
<protein>
    <submittedName>
        <fullName evidence="4">Phospholipase/carboxylesterase</fullName>
    </submittedName>
</protein>
<dbReference type="PANTHER" id="PTHR10655">
    <property type="entry name" value="LYSOPHOSPHOLIPASE-RELATED"/>
    <property type="match status" value="1"/>
</dbReference>
<dbReference type="Gene3D" id="3.40.50.1820">
    <property type="entry name" value="alpha/beta hydrolase"/>
    <property type="match status" value="1"/>
</dbReference>
<organism evidence="4 5">
    <name type="scientific">Pseudofulvimonas gallinarii</name>
    <dbReference type="NCBI Taxonomy" id="634155"/>
    <lineage>
        <taxon>Bacteria</taxon>
        <taxon>Pseudomonadati</taxon>
        <taxon>Pseudomonadota</taxon>
        <taxon>Gammaproteobacteria</taxon>
        <taxon>Lysobacterales</taxon>
        <taxon>Rhodanobacteraceae</taxon>
        <taxon>Pseudofulvimonas</taxon>
    </lineage>
</organism>
<feature type="domain" description="Phospholipase/carboxylesterase/thioesterase" evidence="3">
    <location>
        <begin position="13"/>
        <end position="212"/>
    </location>
</feature>
<dbReference type="InterPro" id="IPR050565">
    <property type="entry name" value="LYPA1-2/EST-like"/>
</dbReference>
<dbReference type="AlphaFoldDB" id="A0A4R3LLX5"/>
<proteinExistence type="inferred from homology"/>
<dbReference type="InterPro" id="IPR003140">
    <property type="entry name" value="PLipase/COase/thioEstase"/>
</dbReference>
<dbReference type="SUPFAM" id="SSF53474">
    <property type="entry name" value="alpha/beta-Hydrolases"/>
    <property type="match status" value="1"/>
</dbReference>
<gene>
    <name evidence="4" type="ORF">EDC25_10711</name>
</gene>